<protein>
    <recommendedName>
        <fullName evidence="4">Mannosyl-glycoprotein endo-beta-N-acetylglucosaminidase</fullName>
    </recommendedName>
</protein>
<keyword evidence="1" id="KW-1133">Transmembrane helix</keyword>
<keyword evidence="1" id="KW-0812">Transmembrane</keyword>
<reference evidence="2 3" key="1">
    <citation type="submission" date="2023-07" db="EMBL/GenBank/DDBJ databases">
        <title>Genomic Encyclopedia of Type Strains, Phase IV (KMG-IV): sequencing the most valuable type-strain genomes for metagenomic binning, comparative biology and taxonomic classification.</title>
        <authorList>
            <person name="Goeker M."/>
        </authorList>
    </citation>
    <scope>NUCLEOTIDE SEQUENCE [LARGE SCALE GENOMIC DNA]</scope>
    <source>
        <strain evidence="2 3">DSM 23948</strain>
    </source>
</reference>
<evidence type="ECO:0000313" key="3">
    <source>
        <dbReference type="Proteomes" id="UP001231362"/>
    </source>
</evidence>
<dbReference type="Proteomes" id="UP001231362">
    <property type="component" value="Unassembled WGS sequence"/>
</dbReference>
<evidence type="ECO:0000256" key="1">
    <source>
        <dbReference type="SAM" id="Phobius"/>
    </source>
</evidence>
<comment type="caution">
    <text evidence="2">The sequence shown here is derived from an EMBL/GenBank/DDBJ whole genome shotgun (WGS) entry which is preliminary data.</text>
</comment>
<name>A0ABT9V3F8_9BACL</name>
<gene>
    <name evidence="2" type="ORF">J2S07_001787</name>
</gene>
<evidence type="ECO:0000313" key="2">
    <source>
        <dbReference type="EMBL" id="MDQ0155482.1"/>
    </source>
</evidence>
<dbReference type="EMBL" id="JAUSTU010000007">
    <property type="protein sequence ID" value="MDQ0155482.1"/>
    <property type="molecule type" value="Genomic_DNA"/>
</dbReference>
<proteinExistence type="predicted"/>
<evidence type="ECO:0008006" key="4">
    <source>
        <dbReference type="Google" id="ProtNLM"/>
    </source>
</evidence>
<sequence length="351" mass="40398">MNSLQKQLEEKVVLNENRIAEIRSRIDSRYEKASAQEKARMLAKAVHSLIDRSLPNFSMETKKSIRMGLIKEKVAAKSWTISAGDLVEYSVRLATQEEITNEMSPWVIQHVRATPDLVTRYIDQLVGYFDDKEPEPIEKNITSVQTTSEIHTKQTRWLIRVGIVGAATAFLILLVVLIMEFPSDKKVDFSKKEAMVLAEAETIERVPNDLPPHLQYKNINTDKLRDWLHGRNSLLAEEPYFPTIVEVAAEYNINPLLLFAITGQEQGFVPQNHIRAHEIANNPFNVFHSWEDYNTNIEESTQIAARTVVNLSKERPNDVDPIQWINRKYAEDKNWWKGVSSIYSQLEKVVK</sequence>
<organism evidence="2 3">
    <name type="scientific">Anoxybacillus andreesenii</name>
    <dbReference type="NCBI Taxonomy" id="1325932"/>
    <lineage>
        <taxon>Bacteria</taxon>
        <taxon>Bacillati</taxon>
        <taxon>Bacillota</taxon>
        <taxon>Bacilli</taxon>
        <taxon>Bacillales</taxon>
        <taxon>Anoxybacillaceae</taxon>
        <taxon>Anoxybacillus</taxon>
    </lineage>
</organism>
<feature type="transmembrane region" description="Helical" evidence="1">
    <location>
        <begin position="157"/>
        <end position="179"/>
    </location>
</feature>
<dbReference type="RefSeq" id="WP_307150050.1">
    <property type="nucleotide sequence ID" value="NZ_JAUSTU010000007.1"/>
</dbReference>
<accession>A0ABT9V3F8</accession>
<keyword evidence="1" id="KW-0472">Membrane</keyword>
<keyword evidence="3" id="KW-1185">Reference proteome</keyword>